<accession>A0A915HNE5</accession>
<organism evidence="1 2">
    <name type="scientific">Romanomermis culicivorax</name>
    <name type="common">Nematode worm</name>
    <dbReference type="NCBI Taxonomy" id="13658"/>
    <lineage>
        <taxon>Eukaryota</taxon>
        <taxon>Metazoa</taxon>
        <taxon>Ecdysozoa</taxon>
        <taxon>Nematoda</taxon>
        <taxon>Enoplea</taxon>
        <taxon>Dorylaimia</taxon>
        <taxon>Mermithida</taxon>
        <taxon>Mermithoidea</taxon>
        <taxon>Mermithidae</taxon>
        <taxon>Romanomermis</taxon>
    </lineage>
</organism>
<evidence type="ECO:0000313" key="2">
    <source>
        <dbReference type="WBParaSite" id="nRc.2.0.1.t03026-RA"/>
    </source>
</evidence>
<proteinExistence type="predicted"/>
<evidence type="ECO:0000313" key="1">
    <source>
        <dbReference type="Proteomes" id="UP000887565"/>
    </source>
</evidence>
<dbReference type="Proteomes" id="UP000887565">
    <property type="component" value="Unplaced"/>
</dbReference>
<name>A0A915HNE5_ROMCU</name>
<protein>
    <submittedName>
        <fullName evidence="2">Uncharacterized protein</fullName>
    </submittedName>
</protein>
<keyword evidence="1" id="KW-1185">Reference proteome</keyword>
<dbReference type="AlphaFoldDB" id="A0A915HNE5"/>
<dbReference type="WBParaSite" id="nRc.2.0.1.t03026-RA">
    <property type="protein sequence ID" value="nRc.2.0.1.t03026-RA"/>
    <property type="gene ID" value="nRc.2.0.1.g03026"/>
</dbReference>
<dbReference type="PROSITE" id="PS51257">
    <property type="entry name" value="PROKAR_LIPOPROTEIN"/>
    <property type="match status" value="1"/>
</dbReference>
<reference evidence="2" key="1">
    <citation type="submission" date="2022-11" db="UniProtKB">
        <authorList>
            <consortium name="WormBaseParasite"/>
        </authorList>
    </citation>
    <scope>IDENTIFICATION</scope>
</reference>
<sequence>MRGSRVAKTQVRVKADGAASTISALGCFGASHFGAGHLGAGFLGIRRFDAKLRSTEIAGTKLAGAEMARRRNGGAKMS</sequence>